<dbReference type="SUPFAM" id="SSF55874">
    <property type="entry name" value="ATPase domain of HSP90 chaperone/DNA topoisomerase II/histidine kinase"/>
    <property type="match status" value="1"/>
</dbReference>
<dbReference type="InterPro" id="IPR004358">
    <property type="entry name" value="Sig_transdc_His_kin-like_C"/>
</dbReference>
<accession>A0A563UE64</accession>
<dbReference type="Proteomes" id="UP000320042">
    <property type="component" value="Unassembled WGS sequence"/>
</dbReference>
<dbReference type="InterPro" id="IPR003594">
    <property type="entry name" value="HATPase_dom"/>
</dbReference>
<dbReference type="RefSeq" id="WP_146381193.1">
    <property type="nucleotide sequence ID" value="NZ_VOEJ01000003.1"/>
</dbReference>
<proteinExistence type="predicted"/>
<dbReference type="GO" id="GO:0000155">
    <property type="term" value="F:phosphorelay sensor kinase activity"/>
    <property type="evidence" value="ECO:0007669"/>
    <property type="project" value="InterPro"/>
</dbReference>
<dbReference type="EC" id="2.7.13.3" evidence="2"/>
<dbReference type="CDD" id="cd00075">
    <property type="entry name" value="HATPase"/>
    <property type="match status" value="1"/>
</dbReference>
<dbReference type="Gene3D" id="3.30.450.20">
    <property type="entry name" value="PAS domain"/>
    <property type="match status" value="1"/>
</dbReference>
<dbReference type="Pfam" id="PF02518">
    <property type="entry name" value="HATPase_c"/>
    <property type="match status" value="1"/>
</dbReference>
<sequence>MLPTRSQEKFSNTQLNQDRHFYNCIDQLSLTSLLSSSGIACWVFDQATMSFNVCPTFKNLLGLANKNRFSFTELFRLLCPASRSRLTSEIRKACLKESEFSVQFMTRNATGGPGRWFKLTGRGTYTNRSYMGTLMEITDEKSREIWNNDRMALLSHELKGPLSVIRLYLQRASQIASAKSVRDAELFLNKADEQVSTMSTLMDDLLENSVENPSNLNLTYTTFDLAGAVNDAITNLKLRHPDRNFIVKIGSWLSLRADRPKIIQVLTNYITNAIKYSADNTPIKINAVKINNEICVSVEDKGTGISQEHQLKVFERYYRIPGAKAKGYGLGLYLVKEIIAGHGGRVWVSSILGKGSCFCFSLPISSNKHS</sequence>
<keyword evidence="9" id="KW-1185">Reference proteome</keyword>
<evidence type="ECO:0000256" key="4">
    <source>
        <dbReference type="ARBA" id="ARBA00022679"/>
    </source>
</evidence>
<dbReference type="GO" id="GO:0016036">
    <property type="term" value="P:cellular response to phosphate starvation"/>
    <property type="evidence" value="ECO:0007669"/>
    <property type="project" value="TreeGrafter"/>
</dbReference>
<dbReference type="InterPro" id="IPR003661">
    <property type="entry name" value="HisK_dim/P_dom"/>
</dbReference>
<dbReference type="InterPro" id="IPR050351">
    <property type="entry name" value="BphY/WalK/GraS-like"/>
</dbReference>
<dbReference type="PRINTS" id="PR00344">
    <property type="entry name" value="BCTRLSENSOR"/>
</dbReference>
<comment type="caution">
    <text evidence="8">The sequence shown here is derived from an EMBL/GenBank/DDBJ whole genome shotgun (WGS) entry which is preliminary data.</text>
</comment>
<evidence type="ECO:0000256" key="2">
    <source>
        <dbReference type="ARBA" id="ARBA00012438"/>
    </source>
</evidence>
<dbReference type="GO" id="GO:0004721">
    <property type="term" value="F:phosphoprotein phosphatase activity"/>
    <property type="evidence" value="ECO:0007669"/>
    <property type="project" value="TreeGrafter"/>
</dbReference>
<evidence type="ECO:0000256" key="3">
    <source>
        <dbReference type="ARBA" id="ARBA00022553"/>
    </source>
</evidence>
<reference evidence="8 9" key="1">
    <citation type="submission" date="2019-07" db="EMBL/GenBank/DDBJ databases">
        <authorList>
            <person name="Kim J."/>
        </authorList>
    </citation>
    <scope>NUCLEOTIDE SEQUENCE [LARGE SCALE GENOMIC DNA]</scope>
    <source>
        <strain evidence="9">dk17</strain>
    </source>
</reference>
<dbReference type="SMART" id="SM00387">
    <property type="entry name" value="HATPase_c"/>
    <property type="match status" value="1"/>
</dbReference>
<dbReference type="InterPro" id="IPR005467">
    <property type="entry name" value="His_kinase_dom"/>
</dbReference>
<dbReference type="AlphaFoldDB" id="A0A563UE64"/>
<name>A0A563UE64_9SPHI</name>
<organism evidence="8 9">
    <name type="scientific">Mucilaginibacter pallidiroseus</name>
    <dbReference type="NCBI Taxonomy" id="2599295"/>
    <lineage>
        <taxon>Bacteria</taxon>
        <taxon>Pseudomonadati</taxon>
        <taxon>Bacteroidota</taxon>
        <taxon>Sphingobacteriia</taxon>
        <taxon>Sphingobacteriales</taxon>
        <taxon>Sphingobacteriaceae</taxon>
        <taxon>Mucilaginibacter</taxon>
    </lineage>
</organism>
<evidence type="ECO:0000256" key="5">
    <source>
        <dbReference type="ARBA" id="ARBA00022777"/>
    </source>
</evidence>
<dbReference type="OrthoDB" id="9781208at2"/>
<dbReference type="Gene3D" id="1.10.287.130">
    <property type="match status" value="1"/>
</dbReference>
<dbReference type="Pfam" id="PF00512">
    <property type="entry name" value="HisKA"/>
    <property type="match status" value="1"/>
</dbReference>
<dbReference type="PANTHER" id="PTHR45453:SF1">
    <property type="entry name" value="PHOSPHATE REGULON SENSOR PROTEIN PHOR"/>
    <property type="match status" value="1"/>
</dbReference>
<dbReference type="GO" id="GO:0005886">
    <property type="term" value="C:plasma membrane"/>
    <property type="evidence" value="ECO:0007669"/>
    <property type="project" value="TreeGrafter"/>
</dbReference>
<keyword evidence="5 8" id="KW-0418">Kinase</keyword>
<evidence type="ECO:0000313" key="9">
    <source>
        <dbReference type="Proteomes" id="UP000320042"/>
    </source>
</evidence>
<evidence type="ECO:0000259" key="7">
    <source>
        <dbReference type="PROSITE" id="PS50109"/>
    </source>
</evidence>
<dbReference type="PROSITE" id="PS50109">
    <property type="entry name" value="HIS_KIN"/>
    <property type="match status" value="1"/>
</dbReference>
<dbReference type="EMBL" id="VOEJ01000003">
    <property type="protein sequence ID" value="TWR29638.1"/>
    <property type="molecule type" value="Genomic_DNA"/>
</dbReference>
<evidence type="ECO:0000256" key="6">
    <source>
        <dbReference type="ARBA" id="ARBA00023012"/>
    </source>
</evidence>
<dbReference type="CDD" id="cd00082">
    <property type="entry name" value="HisKA"/>
    <property type="match status" value="1"/>
</dbReference>
<protein>
    <recommendedName>
        <fullName evidence="2">histidine kinase</fullName>
        <ecNumber evidence="2">2.7.13.3</ecNumber>
    </recommendedName>
</protein>
<dbReference type="FunFam" id="3.30.565.10:FF:000006">
    <property type="entry name" value="Sensor histidine kinase WalK"/>
    <property type="match status" value="1"/>
</dbReference>
<feature type="domain" description="Histidine kinase" evidence="7">
    <location>
        <begin position="153"/>
        <end position="366"/>
    </location>
</feature>
<evidence type="ECO:0000313" key="8">
    <source>
        <dbReference type="EMBL" id="TWR29638.1"/>
    </source>
</evidence>
<keyword evidence="3" id="KW-0597">Phosphoprotein</keyword>
<dbReference type="PANTHER" id="PTHR45453">
    <property type="entry name" value="PHOSPHATE REGULON SENSOR PROTEIN PHOR"/>
    <property type="match status" value="1"/>
</dbReference>
<dbReference type="SMART" id="SM00388">
    <property type="entry name" value="HisKA"/>
    <property type="match status" value="1"/>
</dbReference>
<keyword evidence="6" id="KW-0902">Two-component regulatory system</keyword>
<dbReference type="SUPFAM" id="SSF47384">
    <property type="entry name" value="Homodimeric domain of signal transducing histidine kinase"/>
    <property type="match status" value="1"/>
</dbReference>
<dbReference type="InterPro" id="IPR036097">
    <property type="entry name" value="HisK_dim/P_sf"/>
</dbReference>
<dbReference type="Gene3D" id="3.30.565.10">
    <property type="entry name" value="Histidine kinase-like ATPase, C-terminal domain"/>
    <property type="match status" value="1"/>
</dbReference>
<comment type="catalytic activity">
    <reaction evidence="1">
        <text>ATP + protein L-histidine = ADP + protein N-phospho-L-histidine.</text>
        <dbReference type="EC" id="2.7.13.3"/>
    </reaction>
</comment>
<evidence type="ECO:0000256" key="1">
    <source>
        <dbReference type="ARBA" id="ARBA00000085"/>
    </source>
</evidence>
<gene>
    <name evidence="8" type="ORF">FPZ43_07175</name>
</gene>
<dbReference type="InterPro" id="IPR036890">
    <property type="entry name" value="HATPase_C_sf"/>
</dbReference>
<keyword evidence="4" id="KW-0808">Transferase</keyword>